<feature type="domain" description="Capsule synthesis protein CapA" evidence="3">
    <location>
        <begin position="23"/>
        <end position="271"/>
    </location>
</feature>
<evidence type="ECO:0000313" key="5">
    <source>
        <dbReference type="Proteomes" id="UP001163046"/>
    </source>
</evidence>
<sequence length="369" mass="41150">MNFVTYIQVLLFLAVAAQKEQVTLLFVGDISFSGPVKYYVEHNYHSYNDTFSDVASFIREADISVANLESPFVNKDMHRYKVAKAVNLDSSPEAVSALSFAGFDVVTLANNHLNDFGSIGVNFTVQVLKEAGIKYFGVSYGNFNSSQEPLIVEKNGLKIGLLGYCKAALRDGKRNCPRSLFTSGPAIYQDAIATKDVKNLKAANVDIIVVFMHWGKEVLCEPLPYQLHITKHLESLGVQVIIGSHPHVIQHHCIHGNKVVAYSLGNFLFPPARLLGGNDPLLYGRLGKKPDEAMIQVYEQYCLGNKVFGHLNLSRMFQVTITRNGVKNEVLPLKIAFDPTTKRLHPEPTKNAKWINVCGKQDKEFHKCH</sequence>
<evidence type="ECO:0000256" key="2">
    <source>
        <dbReference type="SAM" id="SignalP"/>
    </source>
</evidence>
<dbReference type="EMBL" id="MU825399">
    <property type="protein sequence ID" value="KAJ7392935.1"/>
    <property type="molecule type" value="Genomic_DNA"/>
</dbReference>
<dbReference type="InterPro" id="IPR019079">
    <property type="entry name" value="Capsule_synth_CapA"/>
</dbReference>
<feature type="chain" id="PRO_5040801815" description="Capsule synthesis protein CapA domain-containing protein" evidence="2">
    <location>
        <begin position="20"/>
        <end position="369"/>
    </location>
</feature>
<evidence type="ECO:0000259" key="3">
    <source>
        <dbReference type="SMART" id="SM00854"/>
    </source>
</evidence>
<comment type="similarity">
    <text evidence="1">Belongs to the CapA family.</text>
</comment>
<reference evidence="4" key="1">
    <citation type="submission" date="2023-01" db="EMBL/GenBank/DDBJ databases">
        <title>Genome assembly of the deep-sea coral Lophelia pertusa.</title>
        <authorList>
            <person name="Herrera S."/>
            <person name="Cordes E."/>
        </authorList>
    </citation>
    <scope>NUCLEOTIDE SEQUENCE</scope>
    <source>
        <strain evidence="4">USNM1676648</strain>
        <tissue evidence="4">Polyp</tissue>
    </source>
</reference>
<dbReference type="Gene3D" id="3.60.21.10">
    <property type="match status" value="1"/>
</dbReference>
<accession>A0A9X0A4I8</accession>
<dbReference type="SUPFAM" id="SSF56300">
    <property type="entry name" value="Metallo-dependent phosphatases"/>
    <property type="match status" value="1"/>
</dbReference>
<dbReference type="SMART" id="SM00854">
    <property type="entry name" value="PGA_cap"/>
    <property type="match status" value="1"/>
</dbReference>
<keyword evidence="2" id="KW-0732">Signal</keyword>
<dbReference type="PANTHER" id="PTHR33393:SF11">
    <property type="entry name" value="POLYGLUTAMINE SYNTHESIS ACCESSORY PROTEIN RV0574C-RELATED"/>
    <property type="match status" value="1"/>
</dbReference>
<protein>
    <recommendedName>
        <fullName evidence="3">Capsule synthesis protein CapA domain-containing protein</fullName>
    </recommendedName>
</protein>
<dbReference type="InterPro" id="IPR052169">
    <property type="entry name" value="CW_Biosynth-Accessory"/>
</dbReference>
<comment type="caution">
    <text evidence="4">The sequence shown here is derived from an EMBL/GenBank/DDBJ whole genome shotgun (WGS) entry which is preliminary data.</text>
</comment>
<evidence type="ECO:0000256" key="1">
    <source>
        <dbReference type="ARBA" id="ARBA00005662"/>
    </source>
</evidence>
<organism evidence="4 5">
    <name type="scientific">Desmophyllum pertusum</name>
    <dbReference type="NCBI Taxonomy" id="174260"/>
    <lineage>
        <taxon>Eukaryota</taxon>
        <taxon>Metazoa</taxon>
        <taxon>Cnidaria</taxon>
        <taxon>Anthozoa</taxon>
        <taxon>Hexacorallia</taxon>
        <taxon>Scleractinia</taxon>
        <taxon>Caryophylliina</taxon>
        <taxon>Caryophylliidae</taxon>
        <taxon>Desmophyllum</taxon>
    </lineage>
</organism>
<dbReference type="InterPro" id="IPR029052">
    <property type="entry name" value="Metallo-depent_PP-like"/>
</dbReference>
<dbReference type="PANTHER" id="PTHR33393">
    <property type="entry name" value="POLYGLUTAMINE SYNTHESIS ACCESSORY PROTEIN RV0574C-RELATED"/>
    <property type="match status" value="1"/>
</dbReference>
<name>A0A9X0A4I8_9CNID</name>
<dbReference type="OrthoDB" id="5947431at2759"/>
<dbReference type="Proteomes" id="UP001163046">
    <property type="component" value="Unassembled WGS sequence"/>
</dbReference>
<keyword evidence="5" id="KW-1185">Reference proteome</keyword>
<gene>
    <name evidence="4" type="ORF">OS493_008175</name>
</gene>
<evidence type="ECO:0000313" key="4">
    <source>
        <dbReference type="EMBL" id="KAJ7392935.1"/>
    </source>
</evidence>
<dbReference type="CDD" id="cd07381">
    <property type="entry name" value="MPP_CapA"/>
    <property type="match status" value="1"/>
</dbReference>
<dbReference type="Pfam" id="PF09587">
    <property type="entry name" value="PGA_cap"/>
    <property type="match status" value="1"/>
</dbReference>
<dbReference type="AlphaFoldDB" id="A0A9X0A4I8"/>
<feature type="signal peptide" evidence="2">
    <location>
        <begin position="1"/>
        <end position="19"/>
    </location>
</feature>
<proteinExistence type="inferred from homology"/>